<organism evidence="8 9">
    <name type="scientific">Sphaerosporella brunnea</name>
    <dbReference type="NCBI Taxonomy" id="1250544"/>
    <lineage>
        <taxon>Eukaryota</taxon>
        <taxon>Fungi</taxon>
        <taxon>Dikarya</taxon>
        <taxon>Ascomycota</taxon>
        <taxon>Pezizomycotina</taxon>
        <taxon>Pezizomycetes</taxon>
        <taxon>Pezizales</taxon>
        <taxon>Pyronemataceae</taxon>
        <taxon>Sphaerosporella</taxon>
    </lineage>
</organism>
<evidence type="ECO:0000313" key="8">
    <source>
        <dbReference type="EMBL" id="KAA8912216.1"/>
    </source>
</evidence>
<dbReference type="GO" id="GO:0004519">
    <property type="term" value="F:endonuclease activity"/>
    <property type="evidence" value="ECO:0007669"/>
    <property type="project" value="UniProtKB-KW"/>
</dbReference>
<keyword evidence="9" id="KW-1185">Reference proteome</keyword>
<dbReference type="EMBL" id="VXIS01000026">
    <property type="protein sequence ID" value="KAA8912216.1"/>
    <property type="molecule type" value="Genomic_DNA"/>
</dbReference>
<dbReference type="Proteomes" id="UP000326924">
    <property type="component" value="Unassembled WGS sequence"/>
</dbReference>
<proteinExistence type="predicted"/>
<evidence type="ECO:0000313" key="9">
    <source>
        <dbReference type="Proteomes" id="UP000326924"/>
    </source>
</evidence>
<feature type="domain" description="Reverse transcriptase RNase H-like" evidence="7">
    <location>
        <begin position="1"/>
        <end position="69"/>
    </location>
</feature>
<feature type="non-terminal residue" evidence="8">
    <location>
        <position position="70"/>
    </location>
</feature>
<keyword evidence="1" id="KW-0808">Transferase</keyword>
<evidence type="ECO:0000256" key="6">
    <source>
        <dbReference type="ARBA" id="ARBA00022918"/>
    </source>
</evidence>
<keyword evidence="2" id="KW-0548">Nucleotidyltransferase</keyword>
<reference evidence="8 9" key="1">
    <citation type="submission" date="2019-09" db="EMBL/GenBank/DDBJ databases">
        <title>Draft genome of the ectomycorrhizal ascomycete Sphaerosporella brunnea.</title>
        <authorList>
            <consortium name="DOE Joint Genome Institute"/>
            <person name="Benucci G.M."/>
            <person name="Marozzi G."/>
            <person name="Antonielli L."/>
            <person name="Sanchez S."/>
            <person name="Marco P."/>
            <person name="Wang X."/>
            <person name="Falini L.B."/>
            <person name="Barry K."/>
            <person name="Haridas S."/>
            <person name="Lipzen A."/>
            <person name="Labutti K."/>
            <person name="Grigoriev I.V."/>
            <person name="Murat C."/>
            <person name="Martin F."/>
            <person name="Albertini E."/>
            <person name="Donnini D."/>
            <person name="Bonito G."/>
        </authorList>
    </citation>
    <scope>NUCLEOTIDE SEQUENCE [LARGE SCALE GENOMIC DNA]</scope>
    <source>
        <strain evidence="8 9">Sb_GMNB300</strain>
    </source>
</reference>
<gene>
    <name evidence="8" type="ORF">FN846DRAFT_767279</name>
</gene>
<keyword evidence="5" id="KW-0378">Hydrolase</keyword>
<evidence type="ECO:0000259" key="7">
    <source>
        <dbReference type="Pfam" id="PF17917"/>
    </source>
</evidence>
<keyword evidence="4" id="KW-0255">Endonuclease</keyword>
<comment type="caution">
    <text evidence="8">The sequence shown here is derived from an EMBL/GenBank/DDBJ whole genome shotgun (WGS) entry which is preliminary data.</text>
</comment>
<dbReference type="AlphaFoldDB" id="A0A5J5F6J7"/>
<feature type="non-terminal residue" evidence="8">
    <location>
        <position position="1"/>
    </location>
</feature>
<dbReference type="InterPro" id="IPR041373">
    <property type="entry name" value="RT_RNaseH"/>
</dbReference>
<keyword evidence="3" id="KW-0540">Nuclease</keyword>
<keyword evidence="6" id="KW-0695">RNA-directed DNA polymerase</keyword>
<dbReference type="Pfam" id="PF17917">
    <property type="entry name" value="RT_RNaseH"/>
    <property type="match status" value="1"/>
</dbReference>
<evidence type="ECO:0000256" key="4">
    <source>
        <dbReference type="ARBA" id="ARBA00022759"/>
    </source>
</evidence>
<evidence type="ECO:0000256" key="3">
    <source>
        <dbReference type="ARBA" id="ARBA00022722"/>
    </source>
</evidence>
<name>A0A5J5F6J7_9PEZI</name>
<accession>A0A5J5F6J7</accession>
<evidence type="ECO:0000256" key="1">
    <source>
        <dbReference type="ARBA" id="ARBA00022679"/>
    </source>
</evidence>
<dbReference type="GO" id="GO:0003964">
    <property type="term" value="F:RNA-directed DNA polymerase activity"/>
    <property type="evidence" value="ECO:0007669"/>
    <property type="project" value="UniProtKB-KW"/>
</dbReference>
<dbReference type="GO" id="GO:0016787">
    <property type="term" value="F:hydrolase activity"/>
    <property type="evidence" value="ECO:0007669"/>
    <property type="project" value="UniProtKB-KW"/>
</dbReference>
<evidence type="ECO:0000256" key="2">
    <source>
        <dbReference type="ARBA" id="ARBA00022695"/>
    </source>
</evidence>
<protein>
    <recommendedName>
        <fullName evidence="7">Reverse transcriptase RNase H-like domain-containing protein</fullName>
    </recommendedName>
</protein>
<dbReference type="InParanoid" id="A0A5J5F6J7"/>
<dbReference type="OrthoDB" id="5106181at2759"/>
<sequence length="70" mass="8188">EVNYWPTELGVVGFMSTVRKIRHLIDDCDSVIVYTDHQATKNIVQQMDFRHSTPHKQNLRLVRASLHLTQ</sequence>
<evidence type="ECO:0000256" key="5">
    <source>
        <dbReference type="ARBA" id="ARBA00022801"/>
    </source>
</evidence>